<evidence type="ECO:0000313" key="2">
    <source>
        <dbReference type="EMBL" id="WPB86204.1"/>
    </source>
</evidence>
<dbReference type="EMBL" id="CP137852">
    <property type="protein sequence ID" value="WPB86204.1"/>
    <property type="molecule type" value="Genomic_DNA"/>
</dbReference>
<evidence type="ECO:0000313" key="3">
    <source>
        <dbReference type="Proteomes" id="UP001305521"/>
    </source>
</evidence>
<keyword evidence="3" id="KW-1185">Reference proteome</keyword>
<gene>
    <name evidence="2" type="ORF">R9Z33_04875</name>
</gene>
<keyword evidence="1" id="KW-0732">Signal</keyword>
<accession>A0ABZ0PKD5</accession>
<organism evidence="2 3">
    <name type="scientific">Sediminicoccus rosea</name>
    <dbReference type="NCBI Taxonomy" id="1225128"/>
    <lineage>
        <taxon>Bacteria</taxon>
        <taxon>Pseudomonadati</taxon>
        <taxon>Pseudomonadota</taxon>
        <taxon>Alphaproteobacteria</taxon>
        <taxon>Acetobacterales</taxon>
        <taxon>Roseomonadaceae</taxon>
        <taxon>Sediminicoccus</taxon>
    </lineage>
</organism>
<feature type="chain" id="PRO_5045859734" evidence="1">
    <location>
        <begin position="26"/>
        <end position="128"/>
    </location>
</feature>
<dbReference type="RefSeq" id="WP_318650177.1">
    <property type="nucleotide sequence ID" value="NZ_CP137852.1"/>
</dbReference>
<reference evidence="2 3" key="1">
    <citation type="submission" date="2023-11" db="EMBL/GenBank/DDBJ databases">
        <title>Arctic aerobic anoxygenic photoheterotroph Sediminicoccus rosea KRV36 adapts its photosynthesis to long days of polar summer.</title>
        <authorList>
            <person name="Tomasch J."/>
            <person name="Kopejtka K."/>
            <person name="Bily T."/>
            <person name="Gardiner A.T."/>
            <person name="Gardian Z."/>
            <person name="Shivaramu S."/>
            <person name="Koblizek M."/>
            <person name="Engelhardt F."/>
            <person name="Kaftan D."/>
        </authorList>
    </citation>
    <scope>NUCLEOTIDE SEQUENCE [LARGE SCALE GENOMIC DNA]</scope>
    <source>
        <strain evidence="2 3">R-30</strain>
    </source>
</reference>
<name>A0ABZ0PKD5_9PROT</name>
<evidence type="ECO:0000256" key="1">
    <source>
        <dbReference type="SAM" id="SignalP"/>
    </source>
</evidence>
<sequence>MPSPRPLLAAALVGSSLIAATLAGASPAAAQGAPSWCNGQLVATRIYGARTPDPQWVNLNVVLQNNGPAIAPLIGHPPVEGAPPVPTQRYSFMPGQSQEITFVTIPAQMSAMPAWSANVAVLNLRVSC</sequence>
<proteinExistence type="predicted"/>
<dbReference type="Proteomes" id="UP001305521">
    <property type="component" value="Chromosome"/>
</dbReference>
<feature type="signal peptide" evidence="1">
    <location>
        <begin position="1"/>
        <end position="25"/>
    </location>
</feature>
<protein>
    <submittedName>
        <fullName evidence="2">Uncharacterized protein</fullName>
    </submittedName>
</protein>